<dbReference type="RefSeq" id="WP_320507735.1">
    <property type="nucleotide sequence ID" value="NZ_JAXCLW010000002.1"/>
</dbReference>
<feature type="transmembrane region" description="Helical" evidence="1">
    <location>
        <begin position="170"/>
        <end position="190"/>
    </location>
</feature>
<keyword evidence="4" id="KW-1185">Reference proteome</keyword>
<keyword evidence="1" id="KW-1133">Transmembrane helix</keyword>
<evidence type="ECO:0000313" key="4">
    <source>
        <dbReference type="Proteomes" id="UP001279642"/>
    </source>
</evidence>
<keyword evidence="1" id="KW-0472">Membrane</keyword>
<feature type="transmembrane region" description="Helical" evidence="1">
    <location>
        <begin position="67"/>
        <end position="84"/>
    </location>
</feature>
<dbReference type="Pfam" id="PF14397">
    <property type="entry name" value="ATPgrasp_ST"/>
    <property type="match status" value="1"/>
</dbReference>
<protein>
    <submittedName>
        <fullName evidence="3">Sugar-transfer associated ATP-grasp domain-containing protein</fullName>
    </submittedName>
</protein>
<proteinExistence type="predicted"/>
<name>A0ABU5E9T7_9PROT</name>
<organism evidence="3 4">
    <name type="scientific">Dongia soli</name>
    <dbReference type="NCBI Taxonomy" id="600628"/>
    <lineage>
        <taxon>Bacteria</taxon>
        <taxon>Pseudomonadati</taxon>
        <taxon>Pseudomonadota</taxon>
        <taxon>Alphaproteobacteria</taxon>
        <taxon>Rhodospirillales</taxon>
        <taxon>Dongiaceae</taxon>
        <taxon>Dongia</taxon>
    </lineage>
</organism>
<evidence type="ECO:0000256" key="1">
    <source>
        <dbReference type="SAM" id="Phobius"/>
    </source>
</evidence>
<feature type="transmembrane region" description="Helical" evidence="1">
    <location>
        <begin position="129"/>
        <end position="150"/>
    </location>
</feature>
<gene>
    <name evidence="3" type="ORF">SMD27_07425</name>
</gene>
<evidence type="ECO:0000313" key="3">
    <source>
        <dbReference type="EMBL" id="MDY0882667.1"/>
    </source>
</evidence>
<sequence>MLFSDAQRAIPGFLLITTLVAVYIGLSPARADDWVINPLTGITALAFCLLAFARIALGVPNRVAKRIWVGLIGVFCTVAAAQFIEPYSHALQQSFGIDDVADCVLLIVSPITLWMIAKFDPPPIMARNLFLFGFLMQSVATILDILNASLELHGHQNVAAIDVITDFGQFAALQVYLIGVAVFLLSLRYHRLARAAGVKKLGELSRYLLVRLNLANRAGGSSQRERRPGYGAGLWWARLINWLPIAARQIRDQQDRAIRWQVTDIFCLGWRQGLDASAYYRFGLYHRLKYNRAGGYLTNSETSNGLFGAIDHLLAKQACEQAPDFSDRLSLATFCEAQDLPHLPTLLAAENGRLDYTSVISPEMLGRDLLAVPRFTGKDDRWGRSTQIMPFSGRGRFSQLAAGAWLILQKPDCPSDLSAMAGDALAVVRVVTCRTKNGDIDATHGLLRLVRRGKSGRKRGAESDQMLAGISALAAPVDMMDGQIGEAVVDQPRRVLERYVRHPETDSPIAGLTVPRWSDIKALACKAHDRCPGRFVIGWDIVYRDDGIAILGATASPDVELLQSAYEQPIGDSLLAQPILDFLQILNAVPQPGQHQLDAKLTRTHI</sequence>
<dbReference type="EMBL" id="JAXCLW010000002">
    <property type="protein sequence ID" value="MDY0882667.1"/>
    <property type="molecule type" value="Genomic_DNA"/>
</dbReference>
<dbReference type="Proteomes" id="UP001279642">
    <property type="component" value="Unassembled WGS sequence"/>
</dbReference>
<feature type="transmembrane region" description="Helical" evidence="1">
    <location>
        <begin position="12"/>
        <end position="29"/>
    </location>
</feature>
<comment type="caution">
    <text evidence="3">The sequence shown here is derived from an EMBL/GenBank/DDBJ whole genome shotgun (WGS) entry which is preliminary data.</text>
</comment>
<reference evidence="3 4" key="1">
    <citation type="journal article" date="2016" name="Antonie Van Leeuwenhoek">
        <title>Dongia soli sp. nov., isolated from soil from Dokdo, Korea.</title>
        <authorList>
            <person name="Kim D.U."/>
            <person name="Lee H."/>
            <person name="Kim H."/>
            <person name="Kim S.G."/>
            <person name="Ka J.O."/>
        </authorList>
    </citation>
    <scope>NUCLEOTIDE SEQUENCE [LARGE SCALE GENOMIC DNA]</scope>
    <source>
        <strain evidence="3 4">D78</strain>
    </source>
</reference>
<accession>A0ABU5E9T7</accession>
<evidence type="ECO:0000259" key="2">
    <source>
        <dbReference type="Pfam" id="PF14397"/>
    </source>
</evidence>
<feature type="transmembrane region" description="Helical" evidence="1">
    <location>
        <begin position="35"/>
        <end position="55"/>
    </location>
</feature>
<keyword evidence="1" id="KW-0812">Transmembrane</keyword>
<feature type="domain" description="Alpha-L-glutamate ligase-related protein ATP-grasp" evidence="2">
    <location>
        <begin position="423"/>
        <end position="568"/>
    </location>
</feature>
<feature type="transmembrane region" description="Helical" evidence="1">
    <location>
        <begin position="96"/>
        <end position="117"/>
    </location>
</feature>
<dbReference type="InterPro" id="IPR039523">
    <property type="entry name" value="RimK-rel_E_lig_ATP-grasp"/>
</dbReference>